<feature type="domain" description="BRCT" evidence="2">
    <location>
        <begin position="156"/>
        <end position="263"/>
    </location>
</feature>
<evidence type="ECO:0000313" key="4">
    <source>
        <dbReference type="Proteomes" id="UP000813444"/>
    </source>
</evidence>
<dbReference type="PANTHER" id="PTHR45990:SF1">
    <property type="entry name" value="DNA REPAIR PROTEIN REV1"/>
    <property type="match status" value="1"/>
</dbReference>
<dbReference type="InterPro" id="IPR036420">
    <property type="entry name" value="BRCT_dom_sf"/>
</dbReference>
<dbReference type="OrthoDB" id="427711at2759"/>
<name>A0A8K0SZ96_9HYPO</name>
<gene>
    <name evidence="3" type="ORF">B0I35DRAFT_474695</name>
</gene>
<evidence type="ECO:0000256" key="1">
    <source>
        <dbReference type="SAM" id="MobiDB-lite"/>
    </source>
</evidence>
<dbReference type="AlphaFoldDB" id="A0A8K0SZ96"/>
<evidence type="ECO:0000259" key="2">
    <source>
        <dbReference type="PROSITE" id="PS50172"/>
    </source>
</evidence>
<reference evidence="3" key="1">
    <citation type="journal article" date="2021" name="Nat. Commun.">
        <title>Genetic determinants of endophytism in the Arabidopsis root mycobiome.</title>
        <authorList>
            <person name="Mesny F."/>
            <person name="Miyauchi S."/>
            <person name="Thiergart T."/>
            <person name="Pickel B."/>
            <person name="Atanasova L."/>
            <person name="Karlsson M."/>
            <person name="Huettel B."/>
            <person name="Barry K.W."/>
            <person name="Haridas S."/>
            <person name="Chen C."/>
            <person name="Bauer D."/>
            <person name="Andreopoulos W."/>
            <person name="Pangilinan J."/>
            <person name="LaButti K."/>
            <person name="Riley R."/>
            <person name="Lipzen A."/>
            <person name="Clum A."/>
            <person name="Drula E."/>
            <person name="Henrissat B."/>
            <person name="Kohler A."/>
            <person name="Grigoriev I.V."/>
            <person name="Martin F.M."/>
            <person name="Hacquard S."/>
        </authorList>
    </citation>
    <scope>NUCLEOTIDE SEQUENCE</scope>
    <source>
        <strain evidence="3">MPI-CAGE-CH-0235</strain>
    </source>
</reference>
<dbReference type="Gene3D" id="3.40.50.10190">
    <property type="entry name" value="BRCT domain"/>
    <property type="match status" value="1"/>
</dbReference>
<dbReference type="GO" id="GO:0017125">
    <property type="term" value="F:deoxycytidyl transferase activity"/>
    <property type="evidence" value="ECO:0007669"/>
    <property type="project" value="TreeGrafter"/>
</dbReference>
<sequence>MAPPPPPPPPPPPKASSLSKAAAPVLSKIFDPWNSSSTGHQRPENRPGTGWRESRHKKLNSQFQGGSSGGVRLSDTWGEGSEDWDDREKVVVPKSIKQRRGNTVIDLLQRAAKPSTPTIQSHGTDVNNAVTNGPASHDMLMQQPKDQGDETEAHTRDRRLFDGVVAFVNGSTFPLVSDHKLKQIITENGGQMSLHLGRRRVTHVVLGRTAGSGTGAGGGLAGSKLDREIRKQGGSGAVKFVNAEWVLESLKVGKRLPEARFSAMRMASSGQATVYSRYSAPSAHEAAEKSATNKP</sequence>
<evidence type="ECO:0000313" key="3">
    <source>
        <dbReference type="EMBL" id="KAH7325986.1"/>
    </source>
</evidence>
<dbReference type="GO" id="GO:0070987">
    <property type="term" value="P:error-free translesion synthesis"/>
    <property type="evidence" value="ECO:0007669"/>
    <property type="project" value="TreeGrafter"/>
</dbReference>
<dbReference type="GO" id="GO:0005634">
    <property type="term" value="C:nucleus"/>
    <property type="evidence" value="ECO:0007669"/>
    <property type="project" value="TreeGrafter"/>
</dbReference>
<comment type="caution">
    <text evidence="3">The sequence shown here is derived from an EMBL/GenBank/DDBJ whole genome shotgun (WGS) entry which is preliminary data.</text>
</comment>
<dbReference type="InterPro" id="IPR001357">
    <property type="entry name" value="BRCT_dom"/>
</dbReference>
<feature type="compositionally biased region" description="Low complexity" evidence="1">
    <location>
        <begin position="15"/>
        <end position="24"/>
    </location>
</feature>
<dbReference type="PROSITE" id="PS50172">
    <property type="entry name" value="BRCT"/>
    <property type="match status" value="1"/>
</dbReference>
<accession>A0A8K0SZ96</accession>
<dbReference type="SUPFAM" id="SSF52113">
    <property type="entry name" value="BRCT domain"/>
    <property type="match status" value="1"/>
</dbReference>
<feature type="compositionally biased region" description="Pro residues" evidence="1">
    <location>
        <begin position="1"/>
        <end position="14"/>
    </location>
</feature>
<dbReference type="Proteomes" id="UP000813444">
    <property type="component" value="Unassembled WGS sequence"/>
</dbReference>
<dbReference type="SUPFAM" id="SSF101447">
    <property type="entry name" value="Formin homology 2 domain (FH2 domain)"/>
    <property type="match status" value="1"/>
</dbReference>
<proteinExistence type="predicted"/>
<keyword evidence="4" id="KW-1185">Reference proteome</keyword>
<dbReference type="GO" id="GO:0003887">
    <property type="term" value="F:DNA-directed DNA polymerase activity"/>
    <property type="evidence" value="ECO:0007669"/>
    <property type="project" value="TreeGrafter"/>
</dbReference>
<feature type="region of interest" description="Disordered" evidence="1">
    <location>
        <begin position="1"/>
        <end position="84"/>
    </location>
</feature>
<dbReference type="PANTHER" id="PTHR45990">
    <property type="entry name" value="DNA REPAIR PROTEIN REV1"/>
    <property type="match status" value="1"/>
</dbReference>
<protein>
    <recommendedName>
        <fullName evidence="2">BRCT domain-containing protein</fullName>
    </recommendedName>
</protein>
<organism evidence="3 4">
    <name type="scientific">Stachybotrys elegans</name>
    <dbReference type="NCBI Taxonomy" id="80388"/>
    <lineage>
        <taxon>Eukaryota</taxon>
        <taxon>Fungi</taxon>
        <taxon>Dikarya</taxon>
        <taxon>Ascomycota</taxon>
        <taxon>Pezizomycotina</taxon>
        <taxon>Sordariomycetes</taxon>
        <taxon>Hypocreomycetidae</taxon>
        <taxon>Hypocreales</taxon>
        <taxon>Stachybotryaceae</taxon>
        <taxon>Stachybotrys</taxon>
    </lineage>
</organism>
<dbReference type="EMBL" id="JAGPNK010000002">
    <property type="protein sequence ID" value="KAH7325986.1"/>
    <property type="molecule type" value="Genomic_DNA"/>
</dbReference>
<dbReference type="GO" id="GO:0042276">
    <property type="term" value="P:error-prone translesion synthesis"/>
    <property type="evidence" value="ECO:0007669"/>
    <property type="project" value="TreeGrafter"/>
</dbReference>